<feature type="active site" description="Charge relay system" evidence="5">
    <location>
        <position position="70"/>
    </location>
</feature>
<dbReference type="Pfam" id="PF00082">
    <property type="entry name" value="Peptidase_S8"/>
    <property type="match status" value="1"/>
</dbReference>
<evidence type="ECO:0000256" key="2">
    <source>
        <dbReference type="ARBA" id="ARBA00022670"/>
    </source>
</evidence>
<feature type="active site" description="Charge relay system" evidence="5">
    <location>
        <position position="279"/>
    </location>
</feature>
<comment type="similarity">
    <text evidence="1 5">Belongs to the peptidase S8 family.</text>
</comment>
<feature type="domain" description="Peptidase S8/S53" evidence="7">
    <location>
        <begin position="105"/>
        <end position="312"/>
    </location>
</feature>
<dbReference type="InterPro" id="IPR036852">
    <property type="entry name" value="Peptidase_S8/S53_dom_sf"/>
</dbReference>
<evidence type="ECO:0000256" key="3">
    <source>
        <dbReference type="ARBA" id="ARBA00022801"/>
    </source>
</evidence>
<dbReference type="PROSITE" id="PS51892">
    <property type="entry name" value="SUBTILASE"/>
    <property type="match status" value="1"/>
</dbReference>
<comment type="caution">
    <text evidence="8">The sequence shown here is derived from an EMBL/GenBank/DDBJ whole genome shotgun (WGS) entry which is preliminary data.</text>
</comment>
<accession>A0ABT3G330</accession>
<evidence type="ECO:0000256" key="1">
    <source>
        <dbReference type="ARBA" id="ARBA00011073"/>
    </source>
</evidence>
<dbReference type="PANTHER" id="PTHR43806:SF11">
    <property type="entry name" value="CEREVISIN-RELATED"/>
    <property type="match status" value="1"/>
</dbReference>
<keyword evidence="3 5" id="KW-0378">Hydrolase</keyword>
<name>A0ABT3G330_9BACT</name>
<evidence type="ECO:0000256" key="4">
    <source>
        <dbReference type="ARBA" id="ARBA00022825"/>
    </source>
</evidence>
<protein>
    <submittedName>
        <fullName evidence="8">S8 family serine peptidase</fullName>
    </submittedName>
</protein>
<dbReference type="Proteomes" id="UP001165653">
    <property type="component" value="Unassembled WGS sequence"/>
</dbReference>
<dbReference type="EMBL" id="JAPDDR010000004">
    <property type="protein sequence ID" value="MCW1913640.1"/>
    <property type="molecule type" value="Genomic_DNA"/>
</dbReference>
<keyword evidence="2 5" id="KW-0645">Protease</keyword>
<keyword evidence="9" id="KW-1185">Reference proteome</keyword>
<evidence type="ECO:0000313" key="8">
    <source>
        <dbReference type="EMBL" id="MCW1913640.1"/>
    </source>
</evidence>
<feature type="chain" id="PRO_5045249266" evidence="6">
    <location>
        <begin position="23"/>
        <end position="464"/>
    </location>
</feature>
<feature type="active site" description="Charge relay system" evidence="5">
    <location>
        <position position="107"/>
    </location>
</feature>
<dbReference type="SUPFAM" id="SSF52743">
    <property type="entry name" value="Subtilisin-like"/>
    <property type="match status" value="1"/>
</dbReference>
<evidence type="ECO:0000256" key="5">
    <source>
        <dbReference type="PROSITE-ProRule" id="PRU01240"/>
    </source>
</evidence>
<keyword evidence="4 5" id="KW-0720">Serine protease</keyword>
<evidence type="ECO:0000256" key="6">
    <source>
        <dbReference type="SAM" id="SignalP"/>
    </source>
</evidence>
<dbReference type="InterPro" id="IPR050131">
    <property type="entry name" value="Peptidase_S8_subtilisin-like"/>
</dbReference>
<evidence type="ECO:0000313" key="9">
    <source>
        <dbReference type="Proteomes" id="UP001165653"/>
    </source>
</evidence>
<feature type="signal peptide" evidence="6">
    <location>
        <begin position="1"/>
        <end position="22"/>
    </location>
</feature>
<organism evidence="8 9">
    <name type="scientific">Luteolibacter rhizosphaerae</name>
    <dbReference type="NCBI Taxonomy" id="2989719"/>
    <lineage>
        <taxon>Bacteria</taxon>
        <taxon>Pseudomonadati</taxon>
        <taxon>Verrucomicrobiota</taxon>
        <taxon>Verrucomicrobiia</taxon>
        <taxon>Verrucomicrobiales</taxon>
        <taxon>Verrucomicrobiaceae</taxon>
        <taxon>Luteolibacter</taxon>
    </lineage>
</organism>
<keyword evidence="6" id="KW-0732">Signal</keyword>
<dbReference type="PANTHER" id="PTHR43806">
    <property type="entry name" value="PEPTIDASE S8"/>
    <property type="match status" value="1"/>
</dbReference>
<gene>
    <name evidence="8" type="ORF">OJ996_08640</name>
</gene>
<sequence length="464" mass="48565">MTGFFRALLCAPFIFLCAHAHAEGPARMVPNGDIQDAGWALGRLNDGGDLARTSYSYQETTNPVRLYLIDTGVKQTNGWATWFKRNPKLSIIANVRVGAGKAKAFTHGTKMLSVIAGPETGAAQGTPIQAVLYDVYEGTTEANSDTDPGNIASAVLNARSRHLSTTPRIPGVICIASGTQTPESSYTLKSSIDAAVAAGLTVVVSAGNLNKDVAEGYIPAVYGSSAGVICAGASSTTNTKYSTSNWGYPVDLYAPGENVRTIDYDTPLSGGYDTMSGTSPSAALTTAAAIIELSKNPALTPAEVESRIVGTSYPAAADFYPPPATGQAQFPSEIATLVQVEPSPEPDSDFDGSADILEVFFASNPADQNDRPASLSLAQSAGEIAVSFEVAQDQFNPADIYNLANGSKWKVQFSPDLNLWQDAAGTLSIGTAADGRIPLSFTAPLLNQKGFLRVQVIEPPPAAE</sequence>
<proteinExistence type="inferred from homology"/>
<evidence type="ECO:0000259" key="7">
    <source>
        <dbReference type="Pfam" id="PF00082"/>
    </source>
</evidence>
<dbReference type="InterPro" id="IPR000209">
    <property type="entry name" value="Peptidase_S8/S53_dom"/>
</dbReference>
<dbReference type="Gene3D" id="3.40.50.200">
    <property type="entry name" value="Peptidase S8/S53 domain"/>
    <property type="match status" value="1"/>
</dbReference>
<reference evidence="8" key="1">
    <citation type="submission" date="2022-10" db="EMBL/GenBank/DDBJ databases">
        <title>Luteolibacter sp. GHJ8, whole genome shotgun sequencing project.</title>
        <authorList>
            <person name="Zhao G."/>
            <person name="Shen L."/>
        </authorList>
    </citation>
    <scope>NUCLEOTIDE SEQUENCE</scope>
    <source>
        <strain evidence="8">GHJ8</strain>
    </source>
</reference>